<keyword evidence="1" id="KW-0812">Transmembrane</keyword>
<dbReference type="Proteomes" id="UP000799539">
    <property type="component" value="Unassembled WGS sequence"/>
</dbReference>
<reference evidence="2" key="1">
    <citation type="journal article" date="2020" name="Stud. Mycol.">
        <title>101 Dothideomycetes genomes: a test case for predicting lifestyles and emergence of pathogens.</title>
        <authorList>
            <person name="Haridas S."/>
            <person name="Albert R."/>
            <person name="Binder M."/>
            <person name="Bloem J."/>
            <person name="Labutti K."/>
            <person name="Salamov A."/>
            <person name="Andreopoulos B."/>
            <person name="Baker S."/>
            <person name="Barry K."/>
            <person name="Bills G."/>
            <person name="Bluhm B."/>
            <person name="Cannon C."/>
            <person name="Castanera R."/>
            <person name="Culley D."/>
            <person name="Daum C."/>
            <person name="Ezra D."/>
            <person name="Gonzalez J."/>
            <person name="Henrissat B."/>
            <person name="Kuo A."/>
            <person name="Liang C."/>
            <person name="Lipzen A."/>
            <person name="Lutzoni F."/>
            <person name="Magnuson J."/>
            <person name="Mondo S."/>
            <person name="Nolan M."/>
            <person name="Ohm R."/>
            <person name="Pangilinan J."/>
            <person name="Park H.-J."/>
            <person name="Ramirez L."/>
            <person name="Alfaro M."/>
            <person name="Sun H."/>
            <person name="Tritt A."/>
            <person name="Yoshinaga Y."/>
            <person name="Zwiers L.-H."/>
            <person name="Turgeon B."/>
            <person name="Goodwin S."/>
            <person name="Spatafora J."/>
            <person name="Crous P."/>
            <person name="Grigoriev I."/>
        </authorList>
    </citation>
    <scope>NUCLEOTIDE SEQUENCE</scope>
    <source>
        <strain evidence="2">SCOH1-5</strain>
    </source>
</reference>
<dbReference type="OrthoDB" id="3632233at2759"/>
<protein>
    <submittedName>
        <fullName evidence="2">Uncharacterized protein</fullName>
    </submittedName>
</protein>
<evidence type="ECO:0000313" key="2">
    <source>
        <dbReference type="EMBL" id="KAF2209777.1"/>
    </source>
</evidence>
<feature type="transmembrane region" description="Helical" evidence="1">
    <location>
        <begin position="26"/>
        <end position="46"/>
    </location>
</feature>
<keyword evidence="1" id="KW-0472">Membrane</keyword>
<gene>
    <name evidence="2" type="ORF">CERZMDRAFT_100181</name>
</gene>
<name>A0A6A6F8R8_9PEZI</name>
<feature type="transmembrane region" description="Helical" evidence="1">
    <location>
        <begin position="128"/>
        <end position="156"/>
    </location>
</feature>
<keyword evidence="1" id="KW-1133">Transmembrane helix</keyword>
<accession>A0A6A6F8R8</accession>
<proteinExistence type="predicted"/>
<dbReference type="AlphaFoldDB" id="A0A6A6F8R8"/>
<feature type="transmembrane region" description="Helical" evidence="1">
    <location>
        <begin position="190"/>
        <end position="210"/>
    </location>
</feature>
<keyword evidence="3" id="KW-1185">Reference proteome</keyword>
<feature type="transmembrane region" description="Helical" evidence="1">
    <location>
        <begin position="84"/>
        <end position="108"/>
    </location>
</feature>
<organism evidence="2 3">
    <name type="scientific">Cercospora zeae-maydis SCOH1-5</name>
    <dbReference type="NCBI Taxonomy" id="717836"/>
    <lineage>
        <taxon>Eukaryota</taxon>
        <taxon>Fungi</taxon>
        <taxon>Dikarya</taxon>
        <taxon>Ascomycota</taxon>
        <taxon>Pezizomycotina</taxon>
        <taxon>Dothideomycetes</taxon>
        <taxon>Dothideomycetidae</taxon>
        <taxon>Mycosphaerellales</taxon>
        <taxon>Mycosphaerellaceae</taxon>
        <taxon>Cercospora</taxon>
    </lineage>
</organism>
<dbReference type="EMBL" id="ML992685">
    <property type="protein sequence ID" value="KAF2209777.1"/>
    <property type="molecule type" value="Genomic_DNA"/>
</dbReference>
<evidence type="ECO:0000313" key="3">
    <source>
        <dbReference type="Proteomes" id="UP000799539"/>
    </source>
</evidence>
<sequence length="287" mass="32391">MFDYLSSAEWREQWTYRTLLALENGSLVVVSSILTAAVVLGLQMLFDLHTIRSKLSSSSSSQTSVLLSTREALLHHFSKRQFTLSVLFTLLAVSIWVVDVILGSWEIYSKVSDNDKHYPEGFWLQLGIRVLGMMCVLVATMIAVPLVQIVGFGLWMQSKICSTCNRSEDNGDVMLSSAAIREVLPQARTIATYLHLFWSAGFFCIVAFWSPMAKNFIIRSVILQGAVGSVNAWSHASFGLIWRAEKLRQEVLEEDVRRLGARAMTEKCLDEMKKIYVEEEKQALLPK</sequence>
<evidence type="ECO:0000256" key="1">
    <source>
        <dbReference type="SAM" id="Phobius"/>
    </source>
</evidence>